<gene>
    <name evidence="1" type="ORF">WDU99_02910</name>
</gene>
<sequence>MAILGLALTGCSTAIGSAGENCSGTKPVDLLLEEIQTTEAPKPESDESVDSNEFEEQFNGVVTVEDSGKTLIVNTKSTDDDPLGISSLALECVCEQLDVPSHISERISVTRALDGRQQGSWDGYTVSWSYHPDSGANVIFVQD</sequence>
<organism evidence="1 2">
    <name type="scientific">Microbacterium bandirmense</name>
    <dbReference type="NCBI Taxonomy" id="3122050"/>
    <lineage>
        <taxon>Bacteria</taxon>
        <taxon>Bacillati</taxon>
        <taxon>Actinomycetota</taxon>
        <taxon>Actinomycetes</taxon>
        <taxon>Micrococcales</taxon>
        <taxon>Microbacteriaceae</taxon>
        <taxon>Microbacterium</taxon>
    </lineage>
</organism>
<accession>A0ABU8L7G3</accession>
<comment type="caution">
    <text evidence="1">The sequence shown here is derived from an EMBL/GenBank/DDBJ whole genome shotgun (WGS) entry which is preliminary data.</text>
</comment>
<evidence type="ECO:0000313" key="1">
    <source>
        <dbReference type="EMBL" id="MEJ1087264.1"/>
    </source>
</evidence>
<evidence type="ECO:0000313" key="2">
    <source>
        <dbReference type="Proteomes" id="UP001371224"/>
    </source>
</evidence>
<protein>
    <recommendedName>
        <fullName evidence="3">Lipoprotein</fullName>
    </recommendedName>
</protein>
<dbReference type="EMBL" id="JBBDGM010000002">
    <property type="protein sequence ID" value="MEJ1087264.1"/>
    <property type="molecule type" value="Genomic_DNA"/>
</dbReference>
<name>A0ABU8L7G3_9MICO</name>
<dbReference type="Proteomes" id="UP001371224">
    <property type="component" value="Unassembled WGS sequence"/>
</dbReference>
<proteinExistence type="predicted"/>
<keyword evidence="2" id="KW-1185">Reference proteome</keyword>
<reference evidence="1 2" key="1">
    <citation type="submission" date="2024-02" db="EMBL/GenBank/DDBJ databases">
        <authorList>
            <person name="Saticioglu I.B."/>
        </authorList>
    </citation>
    <scope>NUCLEOTIDE SEQUENCE [LARGE SCALE GENOMIC DNA]</scope>
    <source>
        <strain evidence="1 2">Mu-80</strain>
    </source>
</reference>
<evidence type="ECO:0008006" key="3">
    <source>
        <dbReference type="Google" id="ProtNLM"/>
    </source>
</evidence>
<dbReference type="RefSeq" id="WP_337330936.1">
    <property type="nucleotide sequence ID" value="NZ_JBBDGM010000002.1"/>
</dbReference>